<keyword evidence="1" id="KW-0812">Transmembrane</keyword>
<organism evidence="2 3">
    <name type="scientific">Propylenella binzhouense</name>
    <dbReference type="NCBI Taxonomy" id="2555902"/>
    <lineage>
        <taxon>Bacteria</taxon>
        <taxon>Pseudomonadati</taxon>
        <taxon>Pseudomonadota</taxon>
        <taxon>Alphaproteobacteria</taxon>
        <taxon>Hyphomicrobiales</taxon>
        <taxon>Propylenellaceae</taxon>
        <taxon>Propylenella</taxon>
    </lineage>
</organism>
<sequence>MDWFAPIDLYCERLGPGFWAEPFGATSNLAFIGAASLAGFLYRRERSSDPAVAALIALVFVIGIGSFLFHTFANGWSVLADTIPIAVFIYGYLALALRRFVGISWPAALLGLVVFAALSFALEIGLRPFLGGSAGYVPALFAMLGIGLLLFARGRPVGGTILAAGAIFLVSLGFRIADLPLCPALPIGTHFLWHILNATTLGLLLVAAIRYPPPDAAAIRQPS</sequence>
<keyword evidence="3" id="KW-1185">Reference proteome</keyword>
<dbReference type="Proteomes" id="UP000773614">
    <property type="component" value="Unassembled WGS sequence"/>
</dbReference>
<name>A0A964WT14_9HYPH</name>
<feature type="transmembrane region" description="Helical" evidence="1">
    <location>
        <begin position="134"/>
        <end position="152"/>
    </location>
</feature>
<evidence type="ECO:0000313" key="3">
    <source>
        <dbReference type="Proteomes" id="UP000773614"/>
    </source>
</evidence>
<keyword evidence="1" id="KW-0472">Membrane</keyword>
<feature type="transmembrane region" description="Helical" evidence="1">
    <location>
        <begin position="75"/>
        <end position="93"/>
    </location>
</feature>
<evidence type="ECO:0000256" key="1">
    <source>
        <dbReference type="SAM" id="Phobius"/>
    </source>
</evidence>
<feature type="transmembrane region" description="Helical" evidence="1">
    <location>
        <begin position="159"/>
        <end position="176"/>
    </location>
</feature>
<keyword evidence="1" id="KW-1133">Transmembrane helix</keyword>
<gene>
    <name evidence="2" type="ORF">E4O86_07050</name>
</gene>
<proteinExistence type="predicted"/>
<feature type="transmembrane region" description="Helical" evidence="1">
    <location>
        <begin position="51"/>
        <end position="69"/>
    </location>
</feature>
<dbReference type="OrthoDB" id="277121at2"/>
<feature type="transmembrane region" description="Helical" evidence="1">
    <location>
        <begin position="191"/>
        <end position="211"/>
    </location>
</feature>
<evidence type="ECO:0008006" key="4">
    <source>
        <dbReference type="Google" id="ProtNLM"/>
    </source>
</evidence>
<dbReference type="AlphaFoldDB" id="A0A964WT14"/>
<feature type="transmembrane region" description="Helical" evidence="1">
    <location>
        <begin position="100"/>
        <end position="122"/>
    </location>
</feature>
<accession>A0A964WT14</accession>
<dbReference type="EMBL" id="SPKJ01000015">
    <property type="protein sequence ID" value="MYZ47466.1"/>
    <property type="molecule type" value="Genomic_DNA"/>
</dbReference>
<protein>
    <recommendedName>
        <fullName evidence="4">Ceramidase</fullName>
    </recommendedName>
</protein>
<feature type="transmembrane region" description="Helical" evidence="1">
    <location>
        <begin position="23"/>
        <end position="42"/>
    </location>
</feature>
<comment type="caution">
    <text evidence="2">The sequence shown here is derived from an EMBL/GenBank/DDBJ whole genome shotgun (WGS) entry which is preliminary data.</text>
</comment>
<dbReference type="RefSeq" id="WP_161139814.1">
    <property type="nucleotide sequence ID" value="NZ_SPKJ01000015.1"/>
</dbReference>
<evidence type="ECO:0000313" key="2">
    <source>
        <dbReference type="EMBL" id="MYZ47466.1"/>
    </source>
</evidence>
<reference evidence="2" key="1">
    <citation type="submission" date="2019-03" db="EMBL/GenBank/DDBJ databases">
        <title>Afifella sp. nov., isolated from activated sludge.</title>
        <authorList>
            <person name="Li Q."/>
            <person name="Liu Y."/>
        </authorList>
    </citation>
    <scope>NUCLEOTIDE SEQUENCE</scope>
    <source>
        <strain evidence="2">L72</strain>
    </source>
</reference>